<protein>
    <submittedName>
        <fullName evidence="5">Acyltransferase</fullName>
    </submittedName>
</protein>
<dbReference type="InterPro" id="IPR018357">
    <property type="entry name" value="Hexapep_transf_CS"/>
</dbReference>
<sequence>MSLTQEVSQRLRRPSRRGHQVDASARLHHTVRLERHGVAIGARTRVGGGCVLVGPLQIDDACFLNEGVNVTPAVHLEENVSIGQFVRLITGTHEIGDRNRRAQDTIRKPITVGRGAWIAAGSMVMPGVTIGAGAVVAAGSVVTRDVAPNTLVMGTPARFVRDLPMD</sequence>
<dbReference type="InterPro" id="IPR001451">
    <property type="entry name" value="Hexapep"/>
</dbReference>
<dbReference type="SUPFAM" id="SSF51161">
    <property type="entry name" value="Trimeric LpxA-like enzymes"/>
    <property type="match status" value="1"/>
</dbReference>
<evidence type="ECO:0000313" key="6">
    <source>
        <dbReference type="Proteomes" id="UP000473325"/>
    </source>
</evidence>
<evidence type="ECO:0000256" key="1">
    <source>
        <dbReference type="ARBA" id="ARBA00007274"/>
    </source>
</evidence>
<gene>
    <name evidence="5" type="ORF">GRQ65_10105</name>
</gene>
<evidence type="ECO:0000256" key="4">
    <source>
        <dbReference type="SAM" id="MobiDB-lite"/>
    </source>
</evidence>
<dbReference type="PANTHER" id="PTHR23416">
    <property type="entry name" value="SIALIC ACID SYNTHASE-RELATED"/>
    <property type="match status" value="1"/>
</dbReference>
<evidence type="ECO:0000256" key="3">
    <source>
        <dbReference type="ARBA" id="ARBA00022737"/>
    </source>
</evidence>
<dbReference type="PANTHER" id="PTHR23416:SF23">
    <property type="entry name" value="ACETYLTRANSFERASE C18B11.09C-RELATED"/>
    <property type="match status" value="1"/>
</dbReference>
<feature type="region of interest" description="Disordered" evidence="4">
    <location>
        <begin position="1"/>
        <end position="23"/>
    </location>
</feature>
<evidence type="ECO:0000313" key="5">
    <source>
        <dbReference type="EMBL" id="MXG89904.1"/>
    </source>
</evidence>
<name>A0A6L7F2Q8_9ACTN</name>
<organism evidence="5 6">
    <name type="scientific">Nocardioides flavescens</name>
    <dbReference type="NCBI Taxonomy" id="2691959"/>
    <lineage>
        <taxon>Bacteria</taxon>
        <taxon>Bacillati</taxon>
        <taxon>Actinomycetota</taxon>
        <taxon>Actinomycetes</taxon>
        <taxon>Propionibacteriales</taxon>
        <taxon>Nocardioidaceae</taxon>
        <taxon>Nocardioides</taxon>
    </lineage>
</organism>
<comment type="similarity">
    <text evidence="1">Belongs to the transferase hexapeptide repeat family.</text>
</comment>
<dbReference type="Pfam" id="PF00132">
    <property type="entry name" value="Hexapep"/>
    <property type="match status" value="1"/>
</dbReference>
<dbReference type="InterPro" id="IPR051159">
    <property type="entry name" value="Hexapeptide_acetyltransf"/>
</dbReference>
<keyword evidence="3" id="KW-0677">Repeat</keyword>
<keyword evidence="2 5" id="KW-0808">Transferase</keyword>
<dbReference type="AlphaFoldDB" id="A0A6L7F2Q8"/>
<comment type="caution">
    <text evidence="5">The sequence shown here is derived from an EMBL/GenBank/DDBJ whole genome shotgun (WGS) entry which is preliminary data.</text>
</comment>
<accession>A0A6L7F2Q8</accession>
<dbReference type="InterPro" id="IPR011004">
    <property type="entry name" value="Trimer_LpxA-like_sf"/>
</dbReference>
<keyword evidence="5" id="KW-0012">Acyltransferase</keyword>
<evidence type="ECO:0000256" key="2">
    <source>
        <dbReference type="ARBA" id="ARBA00022679"/>
    </source>
</evidence>
<dbReference type="RefSeq" id="WP_160877787.1">
    <property type="nucleotide sequence ID" value="NZ_WUEK01000005.1"/>
</dbReference>
<dbReference type="CDD" id="cd04647">
    <property type="entry name" value="LbH_MAT_like"/>
    <property type="match status" value="1"/>
</dbReference>
<proteinExistence type="inferred from homology"/>
<reference evidence="5 6" key="1">
    <citation type="submission" date="2019-12" db="EMBL/GenBank/DDBJ databases">
        <authorList>
            <person name="Kun Z."/>
        </authorList>
    </citation>
    <scope>NUCLEOTIDE SEQUENCE [LARGE SCALE GENOMIC DNA]</scope>
    <source>
        <strain evidence="5 6">YIM 123512</strain>
    </source>
</reference>
<dbReference type="Gene3D" id="2.160.10.10">
    <property type="entry name" value="Hexapeptide repeat proteins"/>
    <property type="match status" value="1"/>
</dbReference>
<dbReference type="Proteomes" id="UP000473325">
    <property type="component" value="Unassembled WGS sequence"/>
</dbReference>
<dbReference type="EMBL" id="WUEK01000005">
    <property type="protein sequence ID" value="MXG89904.1"/>
    <property type="molecule type" value="Genomic_DNA"/>
</dbReference>
<dbReference type="GO" id="GO:0008374">
    <property type="term" value="F:O-acyltransferase activity"/>
    <property type="evidence" value="ECO:0007669"/>
    <property type="project" value="TreeGrafter"/>
</dbReference>
<dbReference type="PROSITE" id="PS00101">
    <property type="entry name" value="HEXAPEP_TRANSFERASES"/>
    <property type="match status" value="1"/>
</dbReference>
<keyword evidence="6" id="KW-1185">Reference proteome</keyword>